<reference evidence="2 3" key="1">
    <citation type="submission" date="2011-10" db="EMBL/GenBank/DDBJ databases">
        <authorList>
            <person name="Genoscope - CEA"/>
        </authorList>
    </citation>
    <scope>NUCLEOTIDE SEQUENCE [LARGE SCALE GENOMIC DNA]</scope>
    <source>
        <strain evidence="2 3">RCC 1105</strain>
    </source>
</reference>
<accession>K8FCZ5</accession>
<dbReference type="PIRSF" id="PIRSF003113">
    <property type="entry name" value="BolA"/>
    <property type="match status" value="1"/>
</dbReference>
<gene>
    <name evidence="2" type="ordered locus">Bathy15g01400</name>
</gene>
<protein>
    <recommendedName>
        <fullName evidence="4">BolA-like protein</fullName>
    </recommendedName>
</protein>
<dbReference type="eggNOG" id="KOG2313">
    <property type="taxonomic scope" value="Eukaryota"/>
</dbReference>
<comment type="similarity">
    <text evidence="1">Belongs to the BolA/IbaG family.</text>
</comment>
<dbReference type="InterPro" id="IPR002634">
    <property type="entry name" value="BolA"/>
</dbReference>
<dbReference type="KEGG" id="bpg:Bathy15g01400"/>
<dbReference type="PANTHER" id="PTHR46230:SF3">
    <property type="entry name" value="SUFE-LIKE PROTEIN 1, CHLOROPLASTIC_MITOCHONDRIAL"/>
    <property type="match status" value="1"/>
</dbReference>
<proteinExistence type="inferred from homology"/>
<keyword evidence="3" id="KW-1185">Reference proteome</keyword>
<dbReference type="InterPro" id="IPR036065">
    <property type="entry name" value="BolA-like_sf"/>
</dbReference>
<dbReference type="GO" id="GO:0016226">
    <property type="term" value="P:iron-sulfur cluster assembly"/>
    <property type="evidence" value="ECO:0007669"/>
    <property type="project" value="TreeGrafter"/>
</dbReference>
<evidence type="ECO:0008006" key="4">
    <source>
        <dbReference type="Google" id="ProtNLM"/>
    </source>
</evidence>
<dbReference type="Gene3D" id="3.30.300.90">
    <property type="entry name" value="BolA-like"/>
    <property type="match status" value="1"/>
</dbReference>
<evidence type="ECO:0000313" key="2">
    <source>
        <dbReference type="EMBL" id="CCO19973.1"/>
    </source>
</evidence>
<name>K8FCZ5_9CHLO</name>
<dbReference type="AlphaFoldDB" id="K8FCZ5"/>
<dbReference type="EMBL" id="FO082264">
    <property type="protein sequence ID" value="CCO19973.1"/>
    <property type="molecule type" value="Genomic_DNA"/>
</dbReference>
<dbReference type="GeneID" id="19011632"/>
<dbReference type="Proteomes" id="UP000198341">
    <property type="component" value="Chromosome 15"/>
</dbReference>
<sequence length="103" mass="11668">MNVGRPLANSMRKKISDALKPSVLEIVDESWQHAGHSGNPSGDASAETHFNVEIVSEMFEGLNQVKRQRKVYQLLEEEFNEKGLHALQMKTKTPEEYELSAKK</sequence>
<dbReference type="OrthoDB" id="411584at2759"/>
<dbReference type="PANTHER" id="PTHR46230">
    <property type="match status" value="1"/>
</dbReference>
<evidence type="ECO:0000313" key="3">
    <source>
        <dbReference type="Proteomes" id="UP000198341"/>
    </source>
</evidence>
<dbReference type="SUPFAM" id="SSF82657">
    <property type="entry name" value="BolA-like"/>
    <property type="match status" value="1"/>
</dbReference>
<dbReference type="RefSeq" id="XP_007508887.1">
    <property type="nucleotide sequence ID" value="XM_007508825.1"/>
</dbReference>
<organism evidence="2 3">
    <name type="scientific">Bathycoccus prasinos</name>
    <dbReference type="NCBI Taxonomy" id="41875"/>
    <lineage>
        <taxon>Eukaryota</taxon>
        <taxon>Viridiplantae</taxon>
        <taxon>Chlorophyta</taxon>
        <taxon>Mamiellophyceae</taxon>
        <taxon>Mamiellales</taxon>
        <taxon>Bathycoccaceae</taxon>
        <taxon>Bathycoccus</taxon>
    </lineage>
</organism>
<dbReference type="STRING" id="41875.K8FCZ5"/>
<evidence type="ECO:0000256" key="1">
    <source>
        <dbReference type="RuleBase" id="RU003860"/>
    </source>
</evidence>
<dbReference type="Pfam" id="PF01722">
    <property type="entry name" value="BolA"/>
    <property type="match status" value="1"/>
</dbReference>